<protein>
    <submittedName>
        <fullName evidence="1">Uncharacterized protein</fullName>
    </submittedName>
</protein>
<name>A0AAD7H2Y0_MYCRO</name>
<evidence type="ECO:0000313" key="2">
    <source>
        <dbReference type="Proteomes" id="UP001221757"/>
    </source>
</evidence>
<comment type="caution">
    <text evidence="1">The sequence shown here is derived from an EMBL/GenBank/DDBJ whole genome shotgun (WGS) entry which is preliminary data.</text>
</comment>
<accession>A0AAD7H2Y0</accession>
<proteinExistence type="predicted"/>
<dbReference type="AlphaFoldDB" id="A0AAD7H2Y0"/>
<dbReference type="Proteomes" id="UP001221757">
    <property type="component" value="Unassembled WGS sequence"/>
</dbReference>
<gene>
    <name evidence="1" type="ORF">B0H17DRAFT_3983</name>
</gene>
<reference evidence="1" key="1">
    <citation type="submission" date="2023-03" db="EMBL/GenBank/DDBJ databases">
        <title>Massive genome expansion in bonnet fungi (Mycena s.s.) driven by repeated elements and novel gene families across ecological guilds.</title>
        <authorList>
            <consortium name="Lawrence Berkeley National Laboratory"/>
            <person name="Harder C.B."/>
            <person name="Miyauchi S."/>
            <person name="Viragh M."/>
            <person name="Kuo A."/>
            <person name="Thoen E."/>
            <person name="Andreopoulos B."/>
            <person name="Lu D."/>
            <person name="Skrede I."/>
            <person name="Drula E."/>
            <person name="Henrissat B."/>
            <person name="Morin E."/>
            <person name="Kohler A."/>
            <person name="Barry K."/>
            <person name="LaButti K."/>
            <person name="Morin E."/>
            <person name="Salamov A."/>
            <person name="Lipzen A."/>
            <person name="Mereny Z."/>
            <person name="Hegedus B."/>
            <person name="Baldrian P."/>
            <person name="Stursova M."/>
            <person name="Weitz H."/>
            <person name="Taylor A."/>
            <person name="Grigoriev I.V."/>
            <person name="Nagy L.G."/>
            <person name="Martin F."/>
            <person name="Kauserud H."/>
        </authorList>
    </citation>
    <scope>NUCLEOTIDE SEQUENCE</scope>
    <source>
        <strain evidence="1">CBHHK067</strain>
    </source>
</reference>
<dbReference type="EMBL" id="JARKIE010000001">
    <property type="protein sequence ID" value="KAJ7710635.1"/>
    <property type="molecule type" value="Genomic_DNA"/>
</dbReference>
<organism evidence="1 2">
    <name type="scientific">Mycena rosella</name>
    <name type="common">Pink bonnet</name>
    <name type="synonym">Agaricus rosellus</name>
    <dbReference type="NCBI Taxonomy" id="1033263"/>
    <lineage>
        <taxon>Eukaryota</taxon>
        <taxon>Fungi</taxon>
        <taxon>Dikarya</taxon>
        <taxon>Basidiomycota</taxon>
        <taxon>Agaricomycotina</taxon>
        <taxon>Agaricomycetes</taxon>
        <taxon>Agaricomycetidae</taxon>
        <taxon>Agaricales</taxon>
        <taxon>Marasmiineae</taxon>
        <taxon>Mycenaceae</taxon>
        <taxon>Mycena</taxon>
    </lineage>
</organism>
<sequence length="94" mass="10001">MRIAGVPARKLYESAPGGTEREAARAQEAVRAGIGPGRESFFVLMPAGFLHEHGRSDAMAPRGESHSSVCSSRCARCIAVLKAMENCEKRGGTI</sequence>
<evidence type="ECO:0000313" key="1">
    <source>
        <dbReference type="EMBL" id="KAJ7710635.1"/>
    </source>
</evidence>
<keyword evidence="2" id="KW-1185">Reference proteome</keyword>